<dbReference type="PANTHER" id="PTHR21089">
    <property type="entry name" value="SHIKIMATE DEHYDROGENASE"/>
    <property type="match status" value="1"/>
</dbReference>
<organism evidence="5 6">
    <name type="scientific">Naasia lichenicola</name>
    <dbReference type="NCBI Taxonomy" id="2565933"/>
    <lineage>
        <taxon>Bacteria</taxon>
        <taxon>Bacillati</taxon>
        <taxon>Actinomycetota</taxon>
        <taxon>Actinomycetes</taxon>
        <taxon>Micrococcales</taxon>
        <taxon>Microbacteriaceae</taxon>
        <taxon>Naasia</taxon>
    </lineage>
</organism>
<dbReference type="InterPro" id="IPR046346">
    <property type="entry name" value="Aminoacid_DH-like_N_sf"/>
</dbReference>
<dbReference type="GO" id="GO:0050661">
    <property type="term" value="F:NADP binding"/>
    <property type="evidence" value="ECO:0007669"/>
    <property type="project" value="TreeGrafter"/>
</dbReference>
<dbReference type="EC" id="1.1.1.25" evidence="5"/>
<keyword evidence="2" id="KW-0057">Aromatic amino acid biosynthesis</keyword>
<dbReference type="CDD" id="cd01065">
    <property type="entry name" value="NAD_bind_Shikimate_DH"/>
    <property type="match status" value="1"/>
</dbReference>
<dbReference type="Gene3D" id="3.40.50.720">
    <property type="entry name" value="NAD(P)-binding Rossmann-like Domain"/>
    <property type="match status" value="1"/>
</dbReference>
<sequence length="298" mass="31757">MTQTDQRVVARPRRSGLIGWGIGYSLSPQLHQAEAAALGLDLSYDIFDVRELGIDDEAVGSLMLDLRDEGVAGYNVTYPYKRIAFETVAVADDLSSALEAVNTVVFDEDGAAHGYNTDAGGFGAGLDEVLTAEDYGHVIQFGAGGAGSATAYAVLRRGASQLTIVDPNTDRASHLIRQLAPLFPTARIDSATSDDLGSVLPTVAGVVNASPVGSVNSPGSVLTKDQLKPSMWVADVVYRPLRTKLIELAESQGSRVVDGGRMFVHQAAMAFELINDLPADTDRMRAHFVRLINDLEGH</sequence>
<keyword evidence="6" id="KW-1185">Reference proteome</keyword>
<feature type="domain" description="Saccharopine dehydrogenase NADP binding" evidence="3">
    <location>
        <begin position="138"/>
        <end position="211"/>
    </location>
</feature>
<accession>A0A4S4FH06</accession>
<dbReference type="Proteomes" id="UP000309133">
    <property type="component" value="Unassembled WGS sequence"/>
</dbReference>
<dbReference type="EMBL" id="SSSM01000005">
    <property type="protein sequence ID" value="THG29308.1"/>
    <property type="molecule type" value="Genomic_DNA"/>
</dbReference>
<evidence type="ECO:0000259" key="3">
    <source>
        <dbReference type="Pfam" id="PF03435"/>
    </source>
</evidence>
<keyword evidence="2" id="KW-0028">Amino-acid biosynthesis</keyword>
<dbReference type="GO" id="GO:0009423">
    <property type="term" value="P:chorismate biosynthetic process"/>
    <property type="evidence" value="ECO:0007669"/>
    <property type="project" value="TreeGrafter"/>
</dbReference>
<dbReference type="SUPFAM" id="SSF53223">
    <property type="entry name" value="Aminoacid dehydrogenase-like, N-terminal domain"/>
    <property type="match status" value="1"/>
</dbReference>
<dbReference type="GO" id="GO:0019632">
    <property type="term" value="P:shikimate metabolic process"/>
    <property type="evidence" value="ECO:0007669"/>
    <property type="project" value="TreeGrafter"/>
</dbReference>
<dbReference type="Gene3D" id="3.40.50.10860">
    <property type="entry name" value="Leucine Dehydrogenase, chain A, domain 1"/>
    <property type="match status" value="1"/>
</dbReference>
<dbReference type="GO" id="GO:0004764">
    <property type="term" value="F:shikimate 3-dehydrogenase (NADP+) activity"/>
    <property type="evidence" value="ECO:0007669"/>
    <property type="project" value="UniProtKB-EC"/>
</dbReference>
<dbReference type="InterPro" id="IPR013708">
    <property type="entry name" value="Shikimate_DH-bd_N"/>
</dbReference>
<feature type="domain" description="Shikimate dehydrogenase substrate binding N-terminal" evidence="4">
    <location>
        <begin position="17"/>
        <end position="104"/>
    </location>
</feature>
<dbReference type="InterPro" id="IPR036291">
    <property type="entry name" value="NAD(P)-bd_dom_sf"/>
</dbReference>
<comment type="caution">
    <text evidence="5">The sequence shown here is derived from an EMBL/GenBank/DDBJ whole genome shotgun (WGS) entry which is preliminary data.</text>
</comment>
<name>A0A4S4FH06_9MICO</name>
<dbReference type="GO" id="GO:0005829">
    <property type="term" value="C:cytosol"/>
    <property type="evidence" value="ECO:0007669"/>
    <property type="project" value="TreeGrafter"/>
</dbReference>
<dbReference type="NCBIfam" id="NF009201">
    <property type="entry name" value="PRK12549.1"/>
    <property type="match status" value="1"/>
</dbReference>
<proteinExistence type="predicted"/>
<dbReference type="PANTHER" id="PTHR21089:SF1">
    <property type="entry name" value="BIFUNCTIONAL 3-DEHYDROQUINATE DEHYDRATASE_SHIKIMATE DEHYDROGENASE, CHLOROPLASTIC"/>
    <property type="match status" value="1"/>
</dbReference>
<dbReference type="InterPro" id="IPR005097">
    <property type="entry name" value="Sacchrp_dh_NADP-bd"/>
</dbReference>
<dbReference type="InterPro" id="IPR022893">
    <property type="entry name" value="Shikimate_DH_fam"/>
</dbReference>
<evidence type="ECO:0000313" key="5">
    <source>
        <dbReference type="EMBL" id="THG29308.1"/>
    </source>
</evidence>
<dbReference type="Pfam" id="PF03435">
    <property type="entry name" value="Sacchrp_dh_NADP"/>
    <property type="match status" value="1"/>
</dbReference>
<dbReference type="Pfam" id="PF08501">
    <property type="entry name" value="Shikimate_dh_N"/>
    <property type="match status" value="1"/>
</dbReference>
<dbReference type="AlphaFoldDB" id="A0A4S4FH06"/>
<dbReference type="RefSeq" id="WP_136427638.1">
    <property type="nucleotide sequence ID" value="NZ_SSSM01000005.1"/>
</dbReference>
<keyword evidence="5" id="KW-0560">Oxidoreductase</keyword>
<evidence type="ECO:0000256" key="2">
    <source>
        <dbReference type="ARBA" id="ARBA00023141"/>
    </source>
</evidence>
<dbReference type="GO" id="GO:0009073">
    <property type="term" value="P:aromatic amino acid family biosynthetic process"/>
    <property type="evidence" value="ECO:0007669"/>
    <property type="project" value="UniProtKB-KW"/>
</dbReference>
<reference evidence="5 6" key="1">
    <citation type="submission" date="2019-04" db="EMBL/GenBank/DDBJ databases">
        <authorList>
            <person name="Jiang L."/>
        </authorList>
    </citation>
    <scope>NUCLEOTIDE SEQUENCE [LARGE SCALE GENOMIC DNA]</scope>
    <source>
        <strain evidence="5 6">YIM 131853</strain>
    </source>
</reference>
<protein>
    <submittedName>
        <fullName evidence="5">Shikimate dehydrogenase</fullName>
        <ecNumber evidence="5">1.1.1.25</ecNumber>
    </submittedName>
</protein>
<gene>
    <name evidence="5" type="ORF">E6C64_11345</name>
</gene>
<evidence type="ECO:0000313" key="6">
    <source>
        <dbReference type="Proteomes" id="UP000309133"/>
    </source>
</evidence>
<dbReference type="OrthoDB" id="9776868at2"/>
<comment type="pathway">
    <text evidence="1">Metabolic intermediate biosynthesis; chorismate biosynthesis; chorismate from D-erythrose 4-phosphate and phosphoenolpyruvate: step 4/7.</text>
</comment>
<evidence type="ECO:0000256" key="1">
    <source>
        <dbReference type="ARBA" id="ARBA00004871"/>
    </source>
</evidence>
<evidence type="ECO:0000259" key="4">
    <source>
        <dbReference type="Pfam" id="PF08501"/>
    </source>
</evidence>
<dbReference type="SUPFAM" id="SSF51735">
    <property type="entry name" value="NAD(P)-binding Rossmann-fold domains"/>
    <property type="match status" value="1"/>
</dbReference>